<sequence>MSFWHYPPHNSTRLVPWCPLIRAQTDTSPLMGDSFRSTIRCLCSRFTSPGWHSQSTVPTCASLDLKLKRHPKFPIQVLKHNVVWHHFDAFRFLKDFICNFL</sequence>
<dbReference type="AlphaFoldDB" id="A0AAD7SXM2"/>
<accession>A0AAD7SXM2</accession>
<evidence type="ECO:0000313" key="2">
    <source>
        <dbReference type="Proteomes" id="UP001221898"/>
    </source>
</evidence>
<reference evidence="1" key="1">
    <citation type="journal article" date="2023" name="Science">
        <title>Genome structures resolve the early diversification of teleost fishes.</title>
        <authorList>
            <person name="Parey E."/>
            <person name="Louis A."/>
            <person name="Montfort J."/>
            <person name="Bouchez O."/>
            <person name="Roques C."/>
            <person name="Iampietro C."/>
            <person name="Lluch J."/>
            <person name="Castinel A."/>
            <person name="Donnadieu C."/>
            <person name="Desvignes T."/>
            <person name="Floi Bucao C."/>
            <person name="Jouanno E."/>
            <person name="Wen M."/>
            <person name="Mejri S."/>
            <person name="Dirks R."/>
            <person name="Jansen H."/>
            <person name="Henkel C."/>
            <person name="Chen W.J."/>
            <person name="Zahm M."/>
            <person name="Cabau C."/>
            <person name="Klopp C."/>
            <person name="Thompson A.W."/>
            <person name="Robinson-Rechavi M."/>
            <person name="Braasch I."/>
            <person name="Lecointre G."/>
            <person name="Bobe J."/>
            <person name="Postlethwait J.H."/>
            <person name="Berthelot C."/>
            <person name="Roest Crollius H."/>
            <person name="Guiguen Y."/>
        </authorList>
    </citation>
    <scope>NUCLEOTIDE SEQUENCE</scope>
    <source>
        <strain evidence="1">NC1722</strain>
    </source>
</reference>
<proteinExistence type="predicted"/>
<gene>
    <name evidence="1" type="ORF">AAFF_G00210730</name>
</gene>
<evidence type="ECO:0000313" key="1">
    <source>
        <dbReference type="EMBL" id="KAJ8410032.1"/>
    </source>
</evidence>
<keyword evidence="2" id="KW-1185">Reference proteome</keyword>
<protein>
    <submittedName>
        <fullName evidence="1">Uncharacterized protein</fullName>
    </submittedName>
</protein>
<comment type="caution">
    <text evidence="1">The sequence shown here is derived from an EMBL/GenBank/DDBJ whole genome shotgun (WGS) entry which is preliminary data.</text>
</comment>
<name>A0AAD7SXM2_9TELE</name>
<dbReference type="Proteomes" id="UP001221898">
    <property type="component" value="Unassembled WGS sequence"/>
</dbReference>
<dbReference type="EMBL" id="JAINUG010000028">
    <property type="protein sequence ID" value="KAJ8410032.1"/>
    <property type="molecule type" value="Genomic_DNA"/>
</dbReference>
<organism evidence="1 2">
    <name type="scientific">Aldrovandia affinis</name>
    <dbReference type="NCBI Taxonomy" id="143900"/>
    <lineage>
        <taxon>Eukaryota</taxon>
        <taxon>Metazoa</taxon>
        <taxon>Chordata</taxon>
        <taxon>Craniata</taxon>
        <taxon>Vertebrata</taxon>
        <taxon>Euteleostomi</taxon>
        <taxon>Actinopterygii</taxon>
        <taxon>Neopterygii</taxon>
        <taxon>Teleostei</taxon>
        <taxon>Notacanthiformes</taxon>
        <taxon>Halosauridae</taxon>
        <taxon>Aldrovandia</taxon>
    </lineage>
</organism>